<sequence length="141" mass="16651">MKIVTFKYSKSLWVFGIVVPSFMTVFCVLRLKKDNWPEILPIITALVFVIISFCKRCFTYDLRDKIALQLDDEKLTSFIDGKVIYWHDVTGISYQRIRWGIRICFKVNRHDIFEETVCIATTHIEGNDFVIYNAINQFIKL</sequence>
<keyword evidence="1" id="KW-1133">Transmembrane helix</keyword>
<name>A0A494VS81_9SPHI</name>
<keyword evidence="1" id="KW-0472">Membrane</keyword>
<feature type="transmembrane region" description="Helical" evidence="1">
    <location>
        <begin position="39"/>
        <end position="58"/>
    </location>
</feature>
<protein>
    <submittedName>
        <fullName evidence="2">Uncharacterized protein</fullName>
    </submittedName>
</protein>
<dbReference type="Proteomes" id="UP000270046">
    <property type="component" value="Chromosome"/>
</dbReference>
<feature type="transmembrane region" description="Helical" evidence="1">
    <location>
        <begin position="12"/>
        <end position="33"/>
    </location>
</feature>
<evidence type="ECO:0000256" key="1">
    <source>
        <dbReference type="SAM" id="Phobius"/>
    </source>
</evidence>
<keyword evidence="3" id="KW-1185">Reference proteome</keyword>
<proteinExistence type="predicted"/>
<dbReference type="RefSeq" id="WP_119409860.1">
    <property type="nucleotide sequence ID" value="NZ_CP032869.1"/>
</dbReference>
<dbReference type="OrthoDB" id="792530at2"/>
<keyword evidence="1" id="KW-0812">Transmembrane</keyword>
<dbReference type="AlphaFoldDB" id="A0A494VS81"/>
<organism evidence="2 3">
    <name type="scientific">Mucilaginibacter celer</name>
    <dbReference type="NCBI Taxonomy" id="2305508"/>
    <lineage>
        <taxon>Bacteria</taxon>
        <taxon>Pseudomonadati</taxon>
        <taxon>Bacteroidota</taxon>
        <taxon>Sphingobacteriia</taxon>
        <taxon>Sphingobacteriales</taxon>
        <taxon>Sphingobacteriaceae</taxon>
        <taxon>Mucilaginibacter</taxon>
    </lineage>
</organism>
<dbReference type="KEGG" id="muh:HYN43_013580"/>
<evidence type="ECO:0000313" key="2">
    <source>
        <dbReference type="EMBL" id="AYL96260.1"/>
    </source>
</evidence>
<reference evidence="2 3" key="1">
    <citation type="submission" date="2018-10" db="EMBL/GenBank/DDBJ databases">
        <title>Genome sequencing of Mucilaginibacter sp. HYN0043.</title>
        <authorList>
            <person name="Kim M."/>
            <person name="Yi H."/>
        </authorList>
    </citation>
    <scope>NUCLEOTIDE SEQUENCE [LARGE SCALE GENOMIC DNA]</scope>
    <source>
        <strain evidence="2 3">HYN0043</strain>
    </source>
</reference>
<accession>A0A494VS81</accession>
<evidence type="ECO:0000313" key="3">
    <source>
        <dbReference type="Proteomes" id="UP000270046"/>
    </source>
</evidence>
<gene>
    <name evidence="2" type="ORF">HYN43_013580</name>
</gene>
<dbReference type="EMBL" id="CP032869">
    <property type="protein sequence ID" value="AYL96260.1"/>
    <property type="molecule type" value="Genomic_DNA"/>
</dbReference>